<sequence length="137" mass="15127">MSESLNISRKLTSQKHALCARMMRVAREQRRSDQKIESSSRLDKTKLKCSHCGMSKHTKKQCFRIVGYPEWWTDNHKRPGKTAAAVGGFEASGSGSSNRESGAIGFGGMADGSDDISGRERSLDVALNVKDCTMLMR</sequence>
<reference evidence="2 3" key="1">
    <citation type="submission" date="2024-04" db="EMBL/GenBank/DDBJ databases">
        <title>The reference genome of an endangered Asteraceae, Deinandra increscens subsp. villosa, native to the Central Coast of California.</title>
        <authorList>
            <person name="Guilliams M."/>
            <person name="Hasenstab-Lehman K."/>
            <person name="Meyer R."/>
            <person name="Mcevoy S."/>
        </authorList>
    </citation>
    <scope>NUCLEOTIDE SEQUENCE [LARGE SCALE GENOMIC DNA]</scope>
    <source>
        <tissue evidence="2">Leaf</tissue>
    </source>
</reference>
<name>A0AAP0GRS0_9ASTR</name>
<organism evidence="2 3">
    <name type="scientific">Deinandra increscens subsp. villosa</name>
    <dbReference type="NCBI Taxonomy" id="3103831"/>
    <lineage>
        <taxon>Eukaryota</taxon>
        <taxon>Viridiplantae</taxon>
        <taxon>Streptophyta</taxon>
        <taxon>Embryophyta</taxon>
        <taxon>Tracheophyta</taxon>
        <taxon>Spermatophyta</taxon>
        <taxon>Magnoliopsida</taxon>
        <taxon>eudicotyledons</taxon>
        <taxon>Gunneridae</taxon>
        <taxon>Pentapetalae</taxon>
        <taxon>asterids</taxon>
        <taxon>campanulids</taxon>
        <taxon>Asterales</taxon>
        <taxon>Asteraceae</taxon>
        <taxon>Asteroideae</taxon>
        <taxon>Heliantheae alliance</taxon>
        <taxon>Madieae</taxon>
        <taxon>Madiinae</taxon>
        <taxon>Deinandra</taxon>
    </lineage>
</organism>
<proteinExistence type="predicted"/>
<dbReference type="Proteomes" id="UP001408789">
    <property type="component" value="Unassembled WGS sequence"/>
</dbReference>
<protein>
    <recommendedName>
        <fullName evidence="4">Gag-pol polyprotein</fullName>
    </recommendedName>
</protein>
<dbReference type="EMBL" id="JBCNJP010000023">
    <property type="protein sequence ID" value="KAK9058242.1"/>
    <property type="molecule type" value="Genomic_DNA"/>
</dbReference>
<dbReference type="PANTHER" id="PTHR34222:SF43">
    <property type="entry name" value="RETROTRANSPOSON GAG DOMAIN-CONTAINING PROTEIN"/>
    <property type="match status" value="1"/>
</dbReference>
<gene>
    <name evidence="2" type="ORF">SSX86_023082</name>
</gene>
<feature type="region of interest" description="Disordered" evidence="1">
    <location>
        <begin position="26"/>
        <end position="45"/>
    </location>
</feature>
<evidence type="ECO:0000256" key="1">
    <source>
        <dbReference type="SAM" id="MobiDB-lite"/>
    </source>
</evidence>
<dbReference type="AlphaFoldDB" id="A0AAP0GRS0"/>
<feature type="region of interest" description="Disordered" evidence="1">
    <location>
        <begin position="85"/>
        <end position="106"/>
    </location>
</feature>
<keyword evidence="3" id="KW-1185">Reference proteome</keyword>
<comment type="caution">
    <text evidence="2">The sequence shown here is derived from an EMBL/GenBank/DDBJ whole genome shotgun (WGS) entry which is preliminary data.</text>
</comment>
<evidence type="ECO:0000313" key="2">
    <source>
        <dbReference type="EMBL" id="KAK9058242.1"/>
    </source>
</evidence>
<evidence type="ECO:0008006" key="4">
    <source>
        <dbReference type="Google" id="ProtNLM"/>
    </source>
</evidence>
<accession>A0AAP0GRS0</accession>
<dbReference type="PANTHER" id="PTHR34222">
    <property type="entry name" value="GAG_PRE-INTEGRS DOMAIN-CONTAINING PROTEIN"/>
    <property type="match status" value="1"/>
</dbReference>
<evidence type="ECO:0000313" key="3">
    <source>
        <dbReference type="Proteomes" id="UP001408789"/>
    </source>
</evidence>